<reference evidence="1 2" key="1">
    <citation type="submission" date="2020-12" db="EMBL/GenBank/DDBJ databases">
        <title>Vagococcus allomyrinae sp. nov. and Enterococcus lavae sp. nov., isolated from the larvae of Allomyrina dichotoma.</title>
        <authorList>
            <person name="Lee S.D."/>
        </authorList>
    </citation>
    <scope>NUCLEOTIDE SEQUENCE [LARGE SCALE GENOMIC DNA]</scope>
    <source>
        <strain evidence="1 2">BWM-S5</strain>
    </source>
</reference>
<dbReference type="RefSeq" id="WP_209557132.1">
    <property type="nucleotide sequence ID" value="NZ_JAEDXU010000003.1"/>
</dbReference>
<name>A0ABS4CI62_9ENTE</name>
<organism evidence="1 2">
    <name type="scientific">Enterococcus larvae</name>
    <dbReference type="NCBI Taxonomy" id="2794352"/>
    <lineage>
        <taxon>Bacteria</taxon>
        <taxon>Bacillati</taxon>
        <taxon>Bacillota</taxon>
        <taxon>Bacilli</taxon>
        <taxon>Lactobacillales</taxon>
        <taxon>Enterococcaceae</taxon>
        <taxon>Enterococcus</taxon>
    </lineage>
</organism>
<evidence type="ECO:0000313" key="2">
    <source>
        <dbReference type="Proteomes" id="UP000673375"/>
    </source>
</evidence>
<dbReference type="Proteomes" id="UP000673375">
    <property type="component" value="Unassembled WGS sequence"/>
</dbReference>
<evidence type="ECO:0000313" key="1">
    <source>
        <dbReference type="EMBL" id="MBP1046319.1"/>
    </source>
</evidence>
<proteinExistence type="predicted"/>
<comment type="caution">
    <text evidence="1">The sequence shown here is derived from an EMBL/GenBank/DDBJ whole genome shotgun (WGS) entry which is preliminary data.</text>
</comment>
<protein>
    <submittedName>
        <fullName evidence="1">Uncharacterized protein</fullName>
    </submittedName>
</protein>
<keyword evidence="2" id="KW-1185">Reference proteome</keyword>
<dbReference type="EMBL" id="JAEDXU010000003">
    <property type="protein sequence ID" value="MBP1046319.1"/>
    <property type="molecule type" value="Genomic_DNA"/>
</dbReference>
<sequence>MSIQATIDIYFNEGKRVKPSQILDIFLASDWKNMDNNKFRMLPLGDEDYSWISYTEDEKEAKVLLNGKLDAGEVGGIELFYNKSGIGIEMLLFTDSQLSISLSINRKTKFKSHTDIDWYIEKILLPLEQQIEIESFEFVEQL</sequence>
<accession>A0ABS4CI62</accession>
<gene>
    <name evidence="1" type="ORF">I6N96_08480</name>
</gene>